<evidence type="ECO:0000259" key="2">
    <source>
        <dbReference type="Pfam" id="PF07727"/>
    </source>
</evidence>
<accession>A0ABQ5D572</accession>
<keyword evidence="4" id="KW-1185">Reference proteome</keyword>
<feature type="region of interest" description="Disordered" evidence="1">
    <location>
        <begin position="1"/>
        <end position="36"/>
    </location>
</feature>
<sequence length="248" mass="28040">LDGNTIMHSLENPEFGEAESSSNYQDPSNMDDSNDAENTVIQNKSRLVAKGYRQQEGIEFEESFALVARLEAVRMFVAYAAHKNFTIYQMDVKTAFLNVLLKEEVFIHQSPRGIFINQSQYTIELLRKHRMEKCDTVTTPMATAKIDADLQCTPIDQTKYRSMIGGLMYLTASRPDIAFATFVYLAGCPDDFKSTYGVLQFLGDKLVSWSSRKKDSTAMSTTKAEYVSLSACCARVIWMRTQLLDCGY</sequence>
<feature type="domain" description="Reverse transcriptase Ty1/copia-type" evidence="2">
    <location>
        <begin position="37"/>
        <end position="117"/>
    </location>
</feature>
<feature type="non-terminal residue" evidence="3">
    <location>
        <position position="1"/>
    </location>
</feature>
<proteinExistence type="predicted"/>
<organism evidence="3 4">
    <name type="scientific">Tanacetum coccineum</name>
    <dbReference type="NCBI Taxonomy" id="301880"/>
    <lineage>
        <taxon>Eukaryota</taxon>
        <taxon>Viridiplantae</taxon>
        <taxon>Streptophyta</taxon>
        <taxon>Embryophyta</taxon>
        <taxon>Tracheophyta</taxon>
        <taxon>Spermatophyta</taxon>
        <taxon>Magnoliopsida</taxon>
        <taxon>eudicotyledons</taxon>
        <taxon>Gunneridae</taxon>
        <taxon>Pentapetalae</taxon>
        <taxon>asterids</taxon>
        <taxon>campanulids</taxon>
        <taxon>Asterales</taxon>
        <taxon>Asteraceae</taxon>
        <taxon>Asteroideae</taxon>
        <taxon>Anthemideae</taxon>
        <taxon>Anthemidinae</taxon>
        <taxon>Tanacetum</taxon>
    </lineage>
</organism>
<dbReference type="Pfam" id="PF07727">
    <property type="entry name" value="RVT_2"/>
    <property type="match status" value="1"/>
</dbReference>
<evidence type="ECO:0000313" key="3">
    <source>
        <dbReference type="EMBL" id="GJT32234.1"/>
    </source>
</evidence>
<gene>
    <name evidence="3" type="ORF">Tco_0922653</name>
</gene>
<protein>
    <submittedName>
        <fullName evidence="3">Copia protein</fullName>
    </submittedName>
</protein>
<dbReference type="PANTHER" id="PTHR11439:SF483">
    <property type="entry name" value="PEPTIDE SYNTHASE GLIP-LIKE, PUTATIVE (AFU_ORTHOLOGUE AFUA_3G12920)-RELATED"/>
    <property type="match status" value="1"/>
</dbReference>
<evidence type="ECO:0000256" key="1">
    <source>
        <dbReference type="SAM" id="MobiDB-lite"/>
    </source>
</evidence>
<dbReference type="InterPro" id="IPR013103">
    <property type="entry name" value="RVT_2"/>
</dbReference>
<dbReference type="CDD" id="cd09272">
    <property type="entry name" value="RNase_HI_RT_Ty1"/>
    <property type="match status" value="1"/>
</dbReference>
<dbReference type="EMBL" id="BQNB010014776">
    <property type="protein sequence ID" value="GJT32234.1"/>
    <property type="molecule type" value="Genomic_DNA"/>
</dbReference>
<name>A0ABQ5D572_9ASTR</name>
<reference evidence="3" key="2">
    <citation type="submission" date="2022-01" db="EMBL/GenBank/DDBJ databases">
        <authorList>
            <person name="Yamashiro T."/>
            <person name="Shiraishi A."/>
            <person name="Satake H."/>
            <person name="Nakayama K."/>
        </authorList>
    </citation>
    <scope>NUCLEOTIDE SEQUENCE</scope>
</reference>
<dbReference type="PANTHER" id="PTHR11439">
    <property type="entry name" value="GAG-POL-RELATED RETROTRANSPOSON"/>
    <property type="match status" value="1"/>
</dbReference>
<comment type="caution">
    <text evidence="3">The sequence shown here is derived from an EMBL/GenBank/DDBJ whole genome shotgun (WGS) entry which is preliminary data.</text>
</comment>
<dbReference type="Proteomes" id="UP001151760">
    <property type="component" value="Unassembled WGS sequence"/>
</dbReference>
<feature type="compositionally biased region" description="Polar residues" evidence="1">
    <location>
        <begin position="19"/>
        <end position="36"/>
    </location>
</feature>
<evidence type="ECO:0000313" key="4">
    <source>
        <dbReference type="Proteomes" id="UP001151760"/>
    </source>
</evidence>
<reference evidence="3" key="1">
    <citation type="journal article" date="2022" name="Int. J. Mol. Sci.">
        <title>Draft Genome of Tanacetum Coccineum: Genomic Comparison of Closely Related Tanacetum-Family Plants.</title>
        <authorList>
            <person name="Yamashiro T."/>
            <person name="Shiraishi A."/>
            <person name="Nakayama K."/>
            <person name="Satake H."/>
        </authorList>
    </citation>
    <scope>NUCLEOTIDE SEQUENCE</scope>
</reference>